<dbReference type="EMBL" id="VSSQ01050291">
    <property type="protein sequence ID" value="MPN04376.1"/>
    <property type="molecule type" value="Genomic_DNA"/>
</dbReference>
<dbReference type="InterPro" id="IPR009080">
    <property type="entry name" value="tRNAsynth_Ia_anticodon-bd"/>
</dbReference>
<organism evidence="9">
    <name type="scientific">bioreactor metagenome</name>
    <dbReference type="NCBI Taxonomy" id="1076179"/>
    <lineage>
        <taxon>unclassified sequences</taxon>
        <taxon>metagenomes</taxon>
        <taxon>ecological metagenomes</taxon>
    </lineage>
</organism>
<evidence type="ECO:0000259" key="7">
    <source>
        <dbReference type="Pfam" id="PF06827"/>
    </source>
</evidence>
<dbReference type="CDD" id="cd07960">
    <property type="entry name" value="Anticodon_Ia_Ile_BEm"/>
    <property type="match status" value="1"/>
</dbReference>
<keyword evidence="2" id="KW-0547">Nucleotide-binding</keyword>
<dbReference type="SUPFAM" id="SSF52374">
    <property type="entry name" value="Nucleotidylyl transferase"/>
    <property type="match status" value="1"/>
</dbReference>
<evidence type="ECO:0000259" key="8">
    <source>
        <dbReference type="Pfam" id="PF08264"/>
    </source>
</evidence>
<dbReference type="InterPro" id="IPR050081">
    <property type="entry name" value="Ile-tRNA_ligase"/>
</dbReference>
<evidence type="ECO:0000256" key="1">
    <source>
        <dbReference type="ARBA" id="ARBA00022598"/>
    </source>
</evidence>
<dbReference type="InterPro" id="IPR002300">
    <property type="entry name" value="aa-tRNA-synth_Ia"/>
</dbReference>
<name>A0A645ESF2_9ZZZZ</name>
<sequence>MSKSMGNVIAPQKVSDTLGADILRLWAAATDYSGELSISDEILKRLVDAYRRIRNTLRFLLANTSDFDATNAMLPVDNWLEIDRYALALTRALQDGARADYDRYEFHRVVQALQTFCSEDLGGFYLDILKDRLYTTAPQSLARRSAQSALWHITQAFVRLLAPITSFTAEEVWAVLSGDEDDSVMFQQWHELPEQPGEAELLAKWAIVREVRNDVTKALEARREAGEIGAALQAGVEIRCAGDKFAALSELGDDLKFVFICSATTLIESAEESVTATPLAHAKCERCWHVREDVGADPAHPGLCGRCVSNLHGDGEVRTHA</sequence>
<dbReference type="GO" id="GO:0006428">
    <property type="term" value="P:isoleucyl-tRNA aminoacylation"/>
    <property type="evidence" value="ECO:0007669"/>
    <property type="project" value="TreeGrafter"/>
</dbReference>
<dbReference type="Pfam" id="PF08264">
    <property type="entry name" value="Anticodon_1"/>
    <property type="match status" value="1"/>
</dbReference>
<keyword evidence="3" id="KW-0067">ATP-binding</keyword>
<feature type="domain" description="Methionyl/Valyl/Leucyl/Isoleucyl-tRNA synthetase anticodon-binding" evidence="8">
    <location>
        <begin position="83"/>
        <end position="237"/>
    </location>
</feature>
<dbReference type="GO" id="GO:0005524">
    <property type="term" value="F:ATP binding"/>
    <property type="evidence" value="ECO:0007669"/>
    <property type="project" value="UniProtKB-KW"/>
</dbReference>
<dbReference type="GO" id="GO:0005829">
    <property type="term" value="C:cytosol"/>
    <property type="evidence" value="ECO:0007669"/>
    <property type="project" value="TreeGrafter"/>
</dbReference>
<keyword evidence="4" id="KW-0648">Protein biosynthesis</keyword>
<proteinExistence type="predicted"/>
<keyword evidence="5" id="KW-0030">Aminoacyl-tRNA synthetase</keyword>
<dbReference type="Gene3D" id="3.40.50.620">
    <property type="entry name" value="HUPs"/>
    <property type="match status" value="1"/>
</dbReference>
<dbReference type="PANTHER" id="PTHR42765:SF1">
    <property type="entry name" value="ISOLEUCINE--TRNA LIGASE, MITOCHONDRIAL"/>
    <property type="match status" value="1"/>
</dbReference>
<accession>A0A645ESF2</accession>
<dbReference type="GO" id="GO:0000049">
    <property type="term" value="F:tRNA binding"/>
    <property type="evidence" value="ECO:0007669"/>
    <property type="project" value="InterPro"/>
</dbReference>
<dbReference type="InterPro" id="IPR010663">
    <property type="entry name" value="Znf_FPG/IleRS"/>
</dbReference>
<evidence type="ECO:0000256" key="5">
    <source>
        <dbReference type="ARBA" id="ARBA00023146"/>
    </source>
</evidence>
<dbReference type="Pfam" id="PF00133">
    <property type="entry name" value="tRNA-synt_1"/>
    <property type="match status" value="1"/>
</dbReference>
<dbReference type="InterPro" id="IPR014729">
    <property type="entry name" value="Rossmann-like_a/b/a_fold"/>
</dbReference>
<comment type="caution">
    <text evidence="9">The sequence shown here is derived from an EMBL/GenBank/DDBJ whole genome shotgun (WGS) entry which is preliminary data.</text>
</comment>
<evidence type="ECO:0000256" key="2">
    <source>
        <dbReference type="ARBA" id="ARBA00022741"/>
    </source>
</evidence>
<evidence type="ECO:0000313" key="9">
    <source>
        <dbReference type="EMBL" id="MPN04376.1"/>
    </source>
</evidence>
<dbReference type="SUPFAM" id="SSF47323">
    <property type="entry name" value="Anticodon-binding domain of a subclass of class I aminoacyl-tRNA synthetases"/>
    <property type="match status" value="1"/>
</dbReference>
<feature type="domain" description="Zinc finger FPG/IleRS-type" evidence="7">
    <location>
        <begin position="283"/>
        <end position="310"/>
    </location>
</feature>
<feature type="domain" description="Aminoacyl-tRNA synthetase class Ia" evidence="6">
    <location>
        <begin position="1"/>
        <end position="38"/>
    </location>
</feature>
<dbReference type="GO" id="GO:0004822">
    <property type="term" value="F:isoleucine-tRNA ligase activity"/>
    <property type="evidence" value="ECO:0007669"/>
    <property type="project" value="UniProtKB-EC"/>
</dbReference>
<protein>
    <submittedName>
        <fullName evidence="9">Isoleucine--tRNA ligase</fullName>
        <ecNumber evidence="9">6.1.1.5</ecNumber>
    </submittedName>
</protein>
<gene>
    <name evidence="9" type="primary">ileS_44</name>
    <name evidence="9" type="ORF">SDC9_151613</name>
</gene>
<evidence type="ECO:0000256" key="3">
    <source>
        <dbReference type="ARBA" id="ARBA00022840"/>
    </source>
</evidence>
<dbReference type="InterPro" id="IPR033708">
    <property type="entry name" value="Anticodon_Ile_BEm"/>
</dbReference>
<dbReference type="Pfam" id="PF06827">
    <property type="entry name" value="zf-FPG_IleRS"/>
    <property type="match status" value="1"/>
</dbReference>
<dbReference type="EC" id="6.1.1.5" evidence="9"/>
<dbReference type="AlphaFoldDB" id="A0A645ESF2"/>
<evidence type="ECO:0000256" key="4">
    <source>
        <dbReference type="ARBA" id="ARBA00022917"/>
    </source>
</evidence>
<dbReference type="PANTHER" id="PTHR42765">
    <property type="entry name" value="SOLEUCYL-TRNA SYNTHETASE"/>
    <property type="match status" value="1"/>
</dbReference>
<keyword evidence="1 9" id="KW-0436">Ligase</keyword>
<dbReference type="Gene3D" id="1.10.730.20">
    <property type="match status" value="1"/>
</dbReference>
<reference evidence="9" key="1">
    <citation type="submission" date="2019-08" db="EMBL/GenBank/DDBJ databases">
        <authorList>
            <person name="Kucharzyk K."/>
            <person name="Murdoch R.W."/>
            <person name="Higgins S."/>
            <person name="Loffler F."/>
        </authorList>
    </citation>
    <scope>NUCLEOTIDE SEQUENCE</scope>
</reference>
<dbReference type="InterPro" id="IPR013155">
    <property type="entry name" value="M/V/L/I-tRNA-synth_anticd-bd"/>
</dbReference>
<evidence type="ECO:0000259" key="6">
    <source>
        <dbReference type="Pfam" id="PF00133"/>
    </source>
</evidence>